<dbReference type="Proteomes" id="UP000509345">
    <property type="component" value="Chromosome"/>
</dbReference>
<feature type="domain" description="Helix-turn-helix" evidence="1">
    <location>
        <begin position="16"/>
        <end position="69"/>
    </location>
</feature>
<organism evidence="2 3">
    <name type="scientific">Streptomyces microflavus</name>
    <name type="common">Streptomyces lipmanii</name>
    <dbReference type="NCBI Taxonomy" id="1919"/>
    <lineage>
        <taxon>Bacteria</taxon>
        <taxon>Bacillati</taxon>
        <taxon>Actinomycetota</taxon>
        <taxon>Actinomycetes</taxon>
        <taxon>Kitasatosporales</taxon>
        <taxon>Streptomycetaceae</taxon>
        <taxon>Streptomyces</taxon>
    </lineage>
</organism>
<dbReference type="InterPro" id="IPR009061">
    <property type="entry name" value="DNA-bd_dom_put_sf"/>
</dbReference>
<dbReference type="Gene3D" id="1.10.10.10">
    <property type="entry name" value="Winged helix-like DNA-binding domain superfamily/Winged helix DNA-binding domain"/>
    <property type="match status" value="1"/>
</dbReference>
<dbReference type="GeneID" id="87630277"/>
<protein>
    <submittedName>
        <fullName evidence="2">Helix-turn-helix domain-containing protein</fullName>
    </submittedName>
</protein>
<evidence type="ECO:0000313" key="2">
    <source>
        <dbReference type="EMBL" id="QKW41712.1"/>
    </source>
</evidence>
<dbReference type="InterPro" id="IPR041657">
    <property type="entry name" value="HTH_17"/>
</dbReference>
<dbReference type="InterPro" id="IPR036388">
    <property type="entry name" value="WH-like_DNA-bd_sf"/>
</dbReference>
<dbReference type="AlphaFoldDB" id="A0A7H8MIG1"/>
<dbReference type="EMBL" id="CP054926">
    <property type="protein sequence ID" value="QKW41712.1"/>
    <property type="molecule type" value="Genomic_DNA"/>
</dbReference>
<sequence length="76" mass="8308">MPSSLMPPVPDGDETWLTARETSDIARVAEKTLANWRSLGIGPPFRKLSPGRAGRVRYSRSQVIAWLNGEQTEGAA</sequence>
<proteinExistence type="predicted"/>
<dbReference type="SUPFAM" id="SSF46955">
    <property type="entry name" value="Putative DNA-binding domain"/>
    <property type="match status" value="1"/>
</dbReference>
<name>A0A7H8MIG1_STRMI</name>
<evidence type="ECO:0000259" key="1">
    <source>
        <dbReference type="Pfam" id="PF12728"/>
    </source>
</evidence>
<accession>A0A7H8MIG1</accession>
<evidence type="ECO:0000313" key="3">
    <source>
        <dbReference type="Proteomes" id="UP000509345"/>
    </source>
</evidence>
<dbReference type="Pfam" id="PF12728">
    <property type="entry name" value="HTH_17"/>
    <property type="match status" value="1"/>
</dbReference>
<gene>
    <name evidence="2" type="ORF">HUT09_03600</name>
</gene>
<reference evidence="2 3" key="1">
    <citation type="submission" date="2020-06" db="EMBL/GenBank/DDBJ databases">
        <title>Genome mining for natural products.</title>
        <authorList>
            <person name="Zhang B."/>
            <person name="Shi J."/>
            <person name="Ge H."/>
        </authorList>
    </citation>
    <scope>NUCLEOTIDE SEQUENCE [LARGE SCALE GENOMIC DNA]</scope>
    <source>
        <strain evidence="2 3">NA06532</strain>
    </source>
</reference>
<dbReference type="RefSeq" id="WP_176143182.1">
    <property type="nucleotide sequence ID" value="NZ_CP054926.1"/>
</dbReference>